<organism evidence="2">
    <name type="scientific">mine drainage metagenome</name>
    <dbReference type="NCBI Taxonomy" id="410659"/>
    <lineage>
        <taxon>unclassified sequences</taxon>
        <taxon>metagenomes</taxon>
        <taxon>ecological metagenomes</taxon>
    </lineage>
</organism>
<feature type="non-terminal residue" evidence="2">
    <location>
        <position position="47"/>
    </location>
</feature>
<sequence length="47" mass="5385">MANRYRAYPHPAQAEGLRRHCADARFVWNLALEQASCYRPERGPTPG</sequence>
<evidence type="ECO:0000259" key="1">
    <source>
        <dbReference type="Pfam" id="PF12323"/>
    </source>
</evidence>
<dbReference type="Pfam" id="PF12323">
    <property type="entry name" value="HTH_OrfB_IS605"/>
    <property type="match status" value="1"/>
</dbReference>
<feature type="domain" description="Transposase putative helix-turn-helix" evidence="1">
    <location>
        <begin position="2"/>
        <end position="35"/>
    </location>
</feature>
<proteinExistence type="predicted"/>
<dbReference type="AlphaFoldDB" id="T1DA57"/>
<evidence type="ECO:0000313" key="2">
    <source>
        <dbReference type="EMBL" id="EQD78314.1"/>
    </source>
</evidence>
<comment type="caution">
    <text evidence="2">The sequence shown here is derived from an EMBL/GenBank/DDBJ whole genome shotgun (WGS) entry which is preliminary data.</text>
</comment>
<reference evidence="2" key="1">
    <citation type="submission" date="2013-08" db="EMBL/GenBank/DDBJ databases">
        <authorList>
            <person name="Mendez C."/>
            <person name="Richter M."/>
            <person name="Ferrer M."/>
            <person name="Sanchez J."/>
        </authorList>
    </citation>
    <scope>NUCLEOTIDE SEQUENCE</scope>
</reference>
<reference evidence="2" key="2">
    <citation type="journal article" date="2014" name="ISME J.">
        <title>Microbial stratification in low pH oxic and suboxic macroscopic growths along an acid mine drainage.</title>
        <authorList>
            <person name="Mendez-Garcia C."/>
            <person name="Mesa V."/>
            <person name="Sprenger R.R."/>
            <person name="Richter M."/>
            <person name="Diez M.S."/>
            <person name="Solano J."/>
            <person name="Bargiela R."/>
            <person name="Golyshina O.V."/>
            <person name="Manteca A."/>
            <person name="Ramos J.L."/>
            <person name="Gallego J.R."/>
            <person name="Llorente I."/>
            <person name="Martins Dos Santos V.A."/>
            <person name="Jensen O.N."/>
            <person name="Pelaez A.I."/>
            <person name="Sanchez J."/>
            <person name="Ferrer M."/>
        </authorList>
    </citation>
    <scope>NUCLEOTIDE SEQUENCE</scope>
</reference>
<name>T1DA57_9ZZZZ</name>
<accession>T1DA57</accession>
<dbReference type="EMBL" id="AUZY01000584">
    <property type="protein sequence ID" value="EQD78314.1"/>
    <property type="molecule type" value="Genomic_DNA"/>
</dbReference>
<dbReference type="InterPro" id="IPR021027">
    <property type="entry name" value="Transposase_put_HTH"/>
</dbReference>
<protein>
    <submittedName>
        <fullName evidence="2">Transposase (Probable), IS891/IS1136/IS1341 domain protein</fullName>
    </submittedName>
</protein>
<gene>
    <name evidence="2" type="ORF">B1B_00791</name>
</gene>